<dbReference type="GO" id="GO:0055037">
    <property type="term" value="C:recycling endosome"/>
    <property type="evidence" value="ECO:0007669"/>
    <property type="project" value="TreeGrafter"/>
</dbReference>
<dbReference type="PANTHER" id="PTHR11485">
    <property type="entry name" value="TRANSFERRIN"/>
    <property type="match status" value="1"/>
</dbReference>
<protein>
    <submittedName>
        <fullName evidence="3">Transferrin</fullName>
    </submittedName>
</protein>
<name>A0A8D8R9T5_9HEMI</name>
<dbReference type="SMART" id="SM00094">
    <property type="entry name" value="TR_FER"/>
    <property type="match status" value="1"/>
</dbReference>
<feature type="domain" description="Transferrin-like" evidence="2">
    <location>
        <begin position="380"/>
        <end position="705"/>
    </location>
</feature>
<dbReference type="CDD" id="cd13529">
    <property type="entry name" value="PBP2_transferrin"/>
    <property type="match status" value="1"/>
</dbReference>
<organism evidence="3">
    <name type="scientific">Cacopsylla melanoneura</name>
    <dbReference type="NCBI Taxonomy" id="428564"/>
    <lineage>
        <taxon>Eukaryota</taxon>
        <taxon>Metazoa</taxon>
        <taxon>Ecdysozoa</taxon>
        <taxon>Arthropoda</taxon>
        <taxon>Hexapoda</taxon>
        <taxon>Insecta</taxon>
        <taxon>Pterygota</taxon>
        <taxon>Neoptera</taxon>
        <taxon>Paraneoptera</taxon>
        <taxon>Hemiptera</taxon>
        <taxon>Sternorrhyncha</taxon>
        <taxon>Psylloidea</taxon>
        <taxon>Psyllidae</taxon>
        <taxon>Psyllinae</taxon>
        <taxon>Cacopsylla</taxon>
    </lineage>
</organism>
<evidence type="ECO:0000313" key="3">
    <source>
        <dbReference type="EMBL" id="CAG6647213.1"/>
    </source>
</evidence>
<dbReference type="SUPFAM" id="SSF53850">
    <property type="entry name" value="Periplasmic binding protein-like II"/>
    <property type="match status" value="2"/>
</dbReference>
<evidence type="ECO:0000256" key="1">
    <source>
        <dbReference type="SAM" id="SignalP"/>
    </source>
</evidence>
<dbReference type="GO" id="GO:0005769">
    <property type="term" value="C:early endosome"/>
    <property type="evidence" value="ECO:0007669"/>
    <property type="project" value="TreeGrafter"/>
</dbReference>
<feature type="signal peptide" evidence="1">
    <location>
        <begin position="1"/>
        <end position="17"/>
    </location>
</feature>
<dbReference type="PROSITE" id="PS51408">
    <property type="entry name" value="TRANSFERRIN_LIKE_4"/>
    <property type="match status" value="2"/>
</dbReference>
<reference evidence="3" key="1">
    <citation type="submission" date="2021-05" db="EMBL/GenBank/DDBJ databases">
        <authorList>
            <person name="Alioto T."/>
            <person name="Alioto T."/>
            <person name="Gomez Garrido J."/>
        </authorList>
    </citation>
    <scope>NUCLEOTIDE SEQUENCE</scope>
</reference>
<dbReference type="AlphaFoldDB" id="A0A8D8R9T5"/>
<keyword evidence="1" id="KW-0732">Signal</keyword>
<dbReference type="GO" id="GO:0005886">
    <property type="term" value="C:plasma membrane"/>
    <property type="evidence" value="ECO:0007669"/>
    <property type="project" value="TreeGrafter"/>
</dbReference>
<dbReference type="GO" id="GO:0006826">
    <property type="term" value="P:iron ion transport"/>
    <property type="evidence" value="ECO:0007669"/>
    <property type="project" value="TreeGrafter"/>
</dbReference>
<dbReference type="Pfam" id="PF00405">
    <property type="entry name" value="Transferrin"/>
    <property type="match status" value="2"/>
</dbReference>
<proteinExistence type="predicted"/>
<dbReference type="EMBL" id="HBUF01145958">
    <property type="protein sequence ID" value="CAG6647213.1"/>
    <property type="molecule type" value="Transcribed_RNA"/>
</dbReference>
<dbReference type="PANTHER" id="PTHR11485:SF57">
    <property type="entry name" value="TRANSFERRIN"/>
    <property type="match status" value="1"/>
</dbReference>
<dbReference type="Gene3D" id="3.40.190.10">
    <property type="entry name" value="Periplasmic binding protein-like II"/>
    <property type="match status" value="3"/>
</dbReference>
<dbReference type="GO" id="GO:0005615">
    <property type="term" value="C:extracellular space"/>
    <property type="evidence" value="ECO:0007669"/>
    <property type="project" value="TreeGrafter"/>
</dbReference>
<accession>A0A8D8R9T5</accession>
<evidence type="ECO:0000259" key="2">
    <source>
        <dbReference type="PROSITE" id="PS51408"/>
    </source>
</evidence>
<feature type="domain" description="Transferrin-like" evidence="2">
    <location>
        <begin position="20"/>
        <end position="368"/>
    </location>
</feature>
<sequence length="740" mass="82746">MLIPLLILFLFIGYSHQSTYKICATEKVASTHTCQLLQKGNSQVECVRVVDSVDCALKLSSGDVDFGVFNAEEALVASKFINQDVSVIGQVKHRSKLSEPFAFQSVAVVRQNFTGEFDELRGKKYCHPGFNTNQYWTDRVLKEFERRVVPHACTSWVPQVRVEMFSLAEFFGNSCRPGPWASEQTFDEKLKKDFASMCQLCDNPHPTVCSYNSHDSGTHKEALDCLTQKDADVTYVALNYVQEYFGLNTIHKSSEELPSIPTAAAFHTDYKFLCPNKTVQPLDISEPCAWVRQPWNVVVARKSNDIASTLRDLLPQWLPDIQFRRDTISWQSVLYRIIQRQDIQYTFVPAARPLNSLVEYIGRGREIPTSPEIDPCRRPISWCTISPLEQQKCLWLQYAVLTHGIAPNLRCIQAPSKADCLRMIHEDQVDIVGIDSDLGYLARQPIYNASALLYQDSSSSGNYKTIAVVKDGQPLVKNFKSLQGKKACFSQYQSLAWISFLNVTKSLKLLPRRCGYAKAAGSFLSGACLPGLKTFNQTEPENLCYACKADECYGQGIPGNSYTGDYGALLCLSSGAGDVAFINYKNLLDSEGSLSLHKDFVNTFRVMCRNGSLSQSPGFDVDDACLLSAGVGGEIVTKKSRWNRDATQLLLKIDDCFGAFLNNDEGVLHVYEKFQNTGNLLFQSTTVSLLLPEDENYDSVNSYKALLKLETCSQAAAILNIHHTVLFVVLLLVTVRQIIL</sequence>
<feature type="chain" id="PRO_5034786316" evidence="1">
    <location>
        <begin position="18"/>
        <end position="740"/>
    </location>
</feature>
<dbReference type="PRINTS" id="PR00422">
    <property type="entry name" value="TRANSFERRIN"/>
</dbReference>
<dbReference type="InterPro" id="IPR001156">
    <property type="entry name" value="Transferrin-like_dom"/>
</dbReference>